<dbReference type="AlphaFoldDB" id="A0A0S3SEZ1"/>
<protein>
    <submittedName>
        <fullName evidence="1">Uncharacterized protein</fullName>
    </submittedName>
</protein>
<dbReference type="Proteomes" id="UP000291084">
    <property type="component" value="Chromosome 7"/>
</dbReference>
<evidence type="ECO:0000313" key="2">
    <source>
        <dbReference type="Proteomes" id="UP000291084"/>
    </source>
</evidence>
<organism evidence="1 2">
    <name type="scientific">Vigna angularis var. angularis</name>
    <dbReference type="NCBI Taxonomy" id="157739"/>
    <lineage>
        <taxon>Eukaryota</taxon>
        <taxon>Viridiplantae</taxon>
        <taxon>Streptophyta</taxon>
        <taxon>Embryophyta</taxon>
        <taxon>Tracheophyta</taxon>
        <taxon>Spermatophyta</taxon>
        <taxon>Magnoliopsida</taxon>
        <taxon>eudicotyledons</taxon>
        <taxon>Gunneridae</taxon>
        <taxon>Pentapetalae</taxon>
        <taxon>rosids</taxon>
        <taxon>fabids</taxon>
        <taxon>Fabales</taxon>
        <taxon>Fabaceae</taxon>
        <taxon>Papilionoideae</taxon>
        <taxon>50 kb inversion clade</taxon>
        <taxon>NPAAA clade</taxon>
        <taxon>indigoferoid/millettioid clade</taxon>
        <taxon>Phaseoleae</taxon>
        <taxon>Vigna</taxon>
    </lineage>
</organism>
<sequence>MSKSKSYLMMNQLNLNFLNGTYSVFVLSSIYPVSPILHYPSSNSLCLLGYLQVFSTQSPTTQGKIYHLFNNKWYTKSVRNQELKRERKKKV</sequence>
<evidence type="ECO:0000313" key="1">
    <source>
        <dbReference type="EMBL" id="BAT91423.1"/>
    </source>
</evidence>
<name>A0A0S3SEZ1_PHAAN</name>
<reference evidence="1 2" key="1">
    <citation type="journal article" date="2015" name="Sci. Rep.">
        <title>The power of single molecule real-time sequencing technology in the de novo assembly of a eukaryotic genome.</title>
        <authorList>
            <person name="Sakai H."/>
            <person name="Naito K."/>
            <person name="Ogiso-Tanaka E."/>
            <person name="Takahashi Y."/>
            <person name="Iseki K."/>
            <person name="Muto C."/>
            <person name="Satou K."/>
            <person name="Teruya K."/>
            <person name="Shiroma A."/>
            <person name="Shimoji M."/>
            <person name="Hirano T."/>
            <person name="Itoh T."/>
            <person name="Kaga A."/>
            <person name="Tomooka N."/>
        </authorList>
    </citation>
    <scope>NUCLEOTIDE SEQUENCE [LARGE SCALE GENOMIC DNA]</scope>
    <source>
        <strain evidence="2">cv. Shumari</strain>
    </source>
</reference>
<dbReference type="EMBL" id="AP015040">
    <property type="protein sequence ID" value="BAT91423.1"/>
    <property type="molecule type" value="Genomic_DNA"/>
</dbReference>
<accession>A0A0S3SEZ1</accession>
<proteinExistence type="predicted"/>
<gene>
    <name evidence="1" type="primary">Vigan.07G001900</name>
    <name evidence="1" type="ORF">VIGAN_07001900</name>
</gene>
<keyword evidence="2" id="KW-1185">Reference proteome</keyword>